<dbReference type="InterPro" id="IPR013320">
    <property type="entry name" value="ConA-like_dom_sf"/>
</dbReference>
<feature type="domain" description="B30.2/SPRY" evidence="8">
    <location>
        <begin position="277"/>
        <end position="469"/>
    </location>
</feature>
<keyword evidence="10" id="KW-1185">Reference proteome</keyword>
<evidence type="ECO:0000313" key="9">
    <source>
        <dbReference type="EMBL" id="KAF7691950.1"/>
    </source>
</evidence>
<keyword evidence="5" id="KW-0175">Coiled coil</keyword>
<dbReference type="Proteomes" id="UP000606274">
    <property type="component" value="Unassembled WGS sequence"/>
</dbReference>
<accession>A0A8T0AK66</accession>
<sequence>MSAEGILLEDDLSCPVCYDIFQNPVLLSCSHNICKECLDEFWKRKACQECPVCKQEVLHDPVCNFPLKVLCDAHLEEYSQKYAADSKQYCGIHSKQLKLFCLEDKQPVCLICQTSQQHSDHECYPIDEAAIHFKYFQQKELKTALEPLQKKLHRFKHVKQSCYNATAHIKWQTKRTEQQIMNEFRKLYQFLRLEEADRLLALRQEEEQKIQRMEEKIEEMNKEISSLAKLIRAIEEDMWTEDVLFVQNFESSMTRAQCSLQDPQMVSGALIDEAKHLGNLQFRVWEKMKNIVQYSPIILDPNTAHVSLKLSEDLTSMTFDETEDMTHIPDNPERFESSACVLSSEGFDSGSHCWDVEVGNRSLWEVGITTESNPKTAGLFYNGVWSVEYNCGFYTRSPGRPKSPFSAEGGLQKIRIQLDWDKGQVSFSDPLNETDIKIFNHTFTEKVYPFFWSHMKNSPVKILPMMIVPMTVLETLSE</sequence>
<dbReference type="SMART" id="SM00449">
    <property type="entry name" value="SPRY"/>
    <property type="match status" value="1"/>
</dbReference>
<evidence type="ECO:0000256" key="4">
    <source>
        <dbReference type="PROSITE-ProRule" id="PRU00024"/>
    </source>
</evidence>
<dbReference type="OrthoDB" id="6105938at2759"/>
<protein>
    <recommendedName>
        <fullName evidence="11">Tripartite motif-containing protein 35-like</fullName>
    </recommendedName>
</protein>
<dbReference type="InterPro" id="IPR017907">
    <property type="entry name" value="Znf_RING_CS"/>
</dbReference>
<dbReference type="Gene3D" id="3.30.40.10">
    <property type="entry name" value="Zinc/RING finger domain, C3HC4 (zinc finger)"/>
    <property type="match status" value="1"/>
</dbReference>
<dbReference type="Pfam" id="PF00622">
    <property type="entry name" value="SPRY"/>
    <property type="match status" value="1"/>
</dbReference>
<dbReference type="Pfam" id="PF13765">
    <property type="entry name" value="PRY"/>
    <property type="match status" value="1"/>
</dbReference>
<dbReference type="Gene3D" id="2.60.120.920">
    <property type="match status" value="1"/>
</dbReference>
<evidence type="ECO:0000259" key="6">
    <source>
        <dbReference type="PROSITE" id="PS50089"/>
    </source>
</evidence>
<comment type="caution">
    <text evidence="9">The sequence shown here is derived from an EMBL/GenBank/DDBJ whole genome shotgun (WGS) entry which is preliminary data.</text>
</comment>
<evidence type="ECO:0000313" key="10">
    <source>
        <dbReference type="Proteomes" id="UP000606274"/>
    </source>
</evidence>
<gene>
    <name evidence="9" type="ORF">HF521_010917</name>
</gene>
<evidence type="ECO:0008006" key="11">
    <source>
        <dbReference type="Google" id="ProtNLM"/>
    </source>
</evidence>
<evidence type="ECO:0000259" key="7">
    <source>
        <dbReference type="PROSITE" id="PS50119"/>
    </source>
</evidence>
<dbReference type="PROSITE" id="PS00518">
    <property type="entry name" value="ZF_RING_1"/>
    <property type="match status" value="1"/>
</dbReference>
<dbReference type="Gene3D" id="3.30.160.60">
    <property type="entry name" value="Classic Zinc Finger"/>
    <property type="match status" value="1"/>
</dbReference>
<feature type="coiled-coil region" evidence="5">
    <location>
        <begin position="196"/>
        <end position="237"/>
    </location>
</feature>
<dbReference type="InterPro" id="IPR003879">
    <property type="entry name" value="Butyrophylin_SPRY"/>
</dbReference>
<keyword evidence="3" id="KW-0862">Zinc</keyword>
<evidence type="ECO:0000259" key="8">
    <source>
        <dbReference type="PROSITE" id="PS50188"/>
    </source>
</evidence>
<dbReference type="GO" id="GO:0008270">
    <property type="term" value="F:zinc ion binding"/>
    <property type="evidence" value="ECO:0007669"/>
    <property type="project" value="UniProtKB-KW"/>
</dbReference>
<dbReference type="SUPFAM" id="SSF49899">
    <property type="entry name" value="Concanavalin A-like lectins/glucanases"/>
    <property type="match status" value="1"/>
</dbReference>
<keyword evidence="1" id="KW-0479">Metal-binding</keyword>
<dbReference type="PROSITE" id="PS50089">
    <property type="entry name" value="ZF_RING_2"/>
    <property type="match status" value="1"/>
</dbReference>
<dbReference type="InterPro" id="IPR003877">
    <property type="entry name" value="SPRY_dom"/>
</dbReference>
<dbReference type="EMBL" id="JABFDY010000021">
    <property type="protein sequence ID" value="KAF7691950.1"/>
    <property type="molecule type" value="Genomic_DNA"/>
</dbReference>
<dbReference type="SUPFAM" id="SSF57850">
    <property type="entry name" value="RING/U-box"/>
    <property type="match status" value="1"/>
</dbReference>
<organism evidence="9 10">
    <name type="scientific">Silurus meridionalis</name>
    <name type="common">Southern catfish</name>
    <name type="synonym">Silurus soldatovi meridionalis</name>
    <dbReference type="NCBI Taxonomy" id="175797"/>
    <lineage>
        <taxon>Eukaryota</taxon>
        <taxon>Metazoa</taxon>
        <taxon>Chordata</taxon>
        <taxon>Craniata</taxon>
        <taxon>Vertebrata</taxon>
        <taxon>Euteleostomi</taxon>
        <taxon>Actinopterygii</taxon>
        <taxon>Neopterygii</taxon>
        <taxon>Teleostei</taxon>
        <taxon>Ostariophysi</taxon>
        <taxon>Siluriformes</taxon>
        <taxon>Siluridae</taxon>
        <taxon>Silurus</taxon>
    </lineage>
</organism>
<dbReference type="PRINTS" id="PR01407">
    <property type="entry name" value="BUTYPHLNCDUF"/>
</dbReference>
<dbReference type="SUPFAM" id="SSF57845">
    <property type="entry name" value="B-box zinc-binding domain"/>
    <property type="match status" value="1"/>
</dbReference>
<dbReference type="InterPro" id="IPR006574">
    <property type="entry name" value="PRY"/>
</dbReference>
<feature type="domain" description="RING-type" evidence="6">
    <location>
        <begin position="14"/>
        <end position="54"/>
    </location>
</feature>
<dbReference type="InterPro" id="IPR043136">
    <property type="entry name" value="B30.2/SPRY_sf"/>
</dbReference>
<dbReference type="InterPro" id="IPR050143">
    <property type="entry name" value="TRIM/RBCC"/>
</dbReference>
<evidence type="ECO:0000256" key="2">
    <source>
        <dbReference type="ARBA" id="ARBA00022771"/>
    </source>
</evidence>
<evidence type="ECO:0000256" key="5">
    <source>
        <dbReference type="SAM" id="Coils"/>
    </source>
</evidence>
<evidence type="ECO:0000256" key="3">
    <source>
        <dbReference type="ARBA" id="ARBA00022833"/>
    </source>
</evidence>
<dbReference type="Pfam" id="PF00643">
    <property type="entry name" value="zf-B_box"/>
    <property type="match status" value="1"/>
</dbReference>
<feature type="domain" description="B box-type" evidence="7">
    <location>
        <begin position="85"/>
        <end position="126"/>
    </location>
</feature>
<dbReference type="Pfam" id="PF13445">
    <property type="entry name" value="zf-RING_UBOX"/>
    <property type="match status" value="1"/>
</dbReference>
<proteinExistence type="predicted"/>
<dbReference type="SMART" id="SM00336">
    <property type="entry name" value="BBOX"/>
    <property type="match status" value="1"/>
</dbReference>
<dbReference type="InterPro" id="IPR001870">
    <property type="entry name" value="B30.2/SPRY"/>
</dbReference>
<reference evidence="9" key="1">
    <citation type="submission" date="2020-08" db="EMBL/GenBank/DDBJ databases">
        <title>Chromosome-level assembly of Southern catfish (Silurus meridionalis) provides insights into visual adaptation to the nocturnal and benthic lifestyles.</title>
        <authorList>
            <person name="Zhang Y."/>
            <person name="Wang D."/>
            <person name="Peng Z."/>
        </authorList>
    </citation>
    <scope>NUCLEOTIDE SEQUENCE</scope>
    <source>
        <strain evidence="9">SWU-2019-XX</strain>
        <tissue evidence="9">Muscle</tissue>
    </source>
</reference>
<dbReference type="SMART" id="SM00184">
    <property type="entry name" value="RING"/>
    <property type="match status" value="1"/>
</dbReference>
<dbReference type="PROSITE" id="PS50188">
    <property type="entry name" value="B302_SPRY"/>
    <property type="match status" value="1"/>
</dbReference>
<dbReference type="InterPro" id="IPR027370">
    <property type="entry name" value="Znf-RING_euk"/>
</dbReference>
<dbReference type="InterPro" id="IPR013083">
    <property type="entry name" value="Znf_RING/FYVE/PHD"/>
</dbReference>
<dbReference type="PANTHER" id="PTHR24103">
    <property type="entry name" value="E3 UBIQUITIN-PROTEIN LIGASE TRIM"/>
    <property type="match status" value="1"/>
</dbReference>
<name>A0A8T0AK66_SILME</name>
<keyword evidence="2 4" id="KW-0863">Zinc-finger</keyword>
<dbReference type="PROSITE" id="PS50119">
    <property type="entry name" value="ZF_BBOX"/>
    <property type="match status" value="1"/>
</dbReference>
<evidence type="ECO:0000256" key="1">
    <source>
        <dbReference type="ARBA" id="ARBA00022723"/>
    </source>
</evidence>
<dbReference type="SMART" id="SM00589">
    <property type="entry name" value="PRY"/>
    <property type="match status" value="1"/>
</dbReference>
<dbReference type="CDD" id="cd12893">
    <property type="entry name" value="SPRY_PRY_TRIM35"/>
    <property type="match status" value="1"/>
</dbReference>
<dbReference type="InterPro" id="IPR001841">
    <property type="entry name" value="Znf_RING"/>
</dbReference>
<dbReference type="InterPro" id="IPR000315">
    <property type="entry name" value="Znf_B-box"/>
</dbReference>
<dbReference type="AlphaFoldDB" id="A0A8T0AK66"/>